<dbReference type="AlphaFoldDB" id="A0AAV2H8Y0"/>
<evidence type="ECO:0000313" key="3">
    <source>
        <dbReference type="EMBL" id="CAL1529613.1"/>
    </source>
</evidence>
<evidence type="ECO:0000256" key="2">
    <source>
        <dbReference type="SAM" id="SignalP"/>
    </source>
</evidence>
<keyword evidence="4" id="KW-1185">Reference proteome</keyword>
<accession>A0AAV2H8Y0</accession>
<protein>
    <submittedName>
        <fullName evidence="3">Uncharacterized protein</fullName>
    </submittedName>
</protein>
<feature type="region of interest" description="Disordered" evidence="1">
    <location>
        <begin position="139"/>
        <end position="158"/>
    </location>
</feature>
<reference evidence="3 4" key="1">
    <citation type="submission" date="2024-04" db="EMBL/GenBank/DDBJ databases">
        <authorList>
            <consortium name="Genoscope - CEA"/>
            <person name="William W."/>
        </authorList>
    </citation>
    <scope>NUCLEOTIDE SEQUENCE [LARGE SCALE GENOMIC DNA]</scope>
</reference>
<comment type="caution">
    <text evidence="3">The sequence shown here is derived from an EMBL/GenBank/DDBJ whole genome shotgun (WGS) entry which is preliminary data.</text>
</comment>
<sequence>MTMLLLIVSLLVALPGGSTNPADDMTTLSFENVIQLFGAIAQPFDETKEILNNFTTFKVEQIIEKIKLIAPAIKALHQTVDDVSTEIPLHRSRSEQTITSLIENLQAAQTFLRDLFQNCKELDVSPLALDTEEVVARTDESHGGAREGAAGVHPSDISGGDQPDLEIPALTVNFGQGQLDALIGHFGRDRHITITDAAQAFLKIAELIGQKHRGLFLIVAPKITEVGINIRDILVNLQAAKEEVAALLQLSNELKSWSHQKINLAADLSGAINRNVQRLTCDD</sequence>
<feature type="signal peptide" evidence="2">
    <location>
        <begin position="1"/>
        <end position="19"/>
    </location>
</feature>
<gene>
    <name evidence="3" type="ORF">GSLYS_00003768001</name>
</gene>
<organism evidence="3 4">
    <name type="scientific">Lymnaea stagnalis</name>
    <name type="common">Great pond snail</name>
    <name type="synonym">Helix stagnalis</name>
    <dbReference type="NCBI Taxonomy" id="6523"/>
    <lineage>
        <taxon>Eukaryota</taxon>
        <taxon>Metazoa</taxon>
        <taxon>Spiralia</taxon>
        <taxon>Lophotrochozoa</taxon>
        <taxon>Mollusca</taxon>
        <taxon>Gastropoda</taxon>
        <taxon>Heterobranchia</taxon>
        <taxon>Euthyneura</taxon>
        <taxon>Panpulmonata</taxon>
        <taxon>Hygrophila</taxon>
        <taxon>Lymnaeoidea</taxon>
        <taxon>Lymnaeidae</taxon>
        <taxon>Lymnaea</taxon>
    </lineage>
</organism>
<dbReference type="Proteomes" id="UP001497497">
    <property type="component" value="Unassembled WGS sequence"/>
</dbReference>
<feature type="chain" id="PRO_5043438607" evidence="2">
    <location>
        <begin position="20"/>
        <end position="283"/>
    </location>
</feature>
<proteinExistence type="predicted"/>
<name>A0AAV2H8Y0_LYMST</name>
<evidence type="ECO:0000256" key="1">
    <source>
        <dbReference type="SAM" id="MobiDB-lite"/>
    </source>
</evidence>
<keyword evidence="2" id="KW-0732">Signal</keyword>
<dbReference type="EMBL" id="CAXITT010000051">
    <property type="protein sequence ID" value="CAL1529613.1"/>
    <property type="molecule type" value="Genomic_DNA"/>
</dbReference>
<evidence type="ECO:0000313" key="4">
    <source>
        <dbReference type="Proteomes" id="UP001497497"/>
    </source>
</evidence>